<feature type="transmembrane region" description="Helical" evidence="1">
    <location>
        <begin position="201"/>
        <end position="226"/>
    </location>
</feature>
<comment type="caution">
    <text evidence="2">The sequence shown here is derived from an EMBL/GenBank/DDBJ whole genome shotgun (WGS) entry which is preliminary data.</text>
</comment>
<dbReference type="PANTHER" id="PTHR31748">
    <property type="entry name" value="SERPENTINE RECEPTOR, CLASS V"/>
    <property type="match status" value="1"/>
</dbReference>
<sequence length="363" mass="41346">MRVSSGFRLQHLRSALITASFQMPTPLDICFLAISAILFVMYIFFLITLVVYRRSQPFRSVFFSLTLALGVVDVLQMFHTYLLLKFPSFGWMTNSVYLRLPQSVVRYGSCALWALAFNQHIAVFIIAVNRFSAIVMPHGHNSRWSPFATRVANFLICFSGVIFVLPKLVYNSSIKYEISDNVTMSATIVWGNQELLEKYKYVSICLNLMVNMACFVMYMTILCVAVKRHHGTLRAKVSINRKNTTNAPDANVIYHQIVRSQSRSGAFLNLWEKRELKLAMCGFIIFVCMLIYALGVFSMNVYGTAKAHEAKRSMWLYTSDLFSGINPVLIIAISRNVRKKFLSVLCCSCESTLTPPSSYYTEK</sequence>
<name>A0AA39GX12_9BILA</name>
<dbReference type="SUPFAM" id="SSF81321">
    <property type="entry name" value="Family A G protein-coupled receptor-like"/>
    <property type="match status" value="1"/>
</dbReference>
<dbReference type="PANTHER" id="PTHR31748:SF1">
    <property type="entry name" value="SERPENTINE RECEPTOR, CLASS V"/>
    <property type="match status" value="1"/>
</dbReference>
<keyword evidence="1" id="KW-0472">Membrane</keyword>
<keyword evidence="3" id="KW-1185">Reference proteome</keyword>
<gene>
    <name evidence="2" type="ORF">QR680_001125</name>
</gene>
<feature type="transmembrane region" description="Helical" evidence="1">
    <location>
        <begin position="278"/>
        <end position="302"/>
    </location>
</feature>
<feature type="transmembrane region" description="Helical" evidence="1">
    <location>
        <begin position="147"/>
        <end position="165"/>
    </location>
</feature>
<keyword evidence="1" id="KW-1133">Transmembrane helix</keyword>
<feature type="transmembrane region" description="Helical" evidence="1">
    <location>
        <begin position="314"/>
        <end position="333"/>
    </location>
</feature>
<dbReference type="AlphaFoldDB" id="A0AA39GX12"/>
<dbReference type="Pfam" id="PF10323">
    <property type="entry name" value="7TM_GPCR_Srv"/>
    <property type="match status" value="1"/>
</dbReference>
<dbReference type="EMBL" id="JAUCMV010000005">
    <property type="protein sequence ID" value="KAK0395122.1"/>
    <property type="molecule type" value="Genomic_DNA"/>
</dbReference>
<proteinExistence type="predicted"/>
<accession>A0AA39GX12</accession>
<feature type="transmembrane region" description="Helical" evidence="1">
    <location>
        <begin position="104"/>
        <end position="127"/>
    </location>
</feature>
<evidence type="ECO:0000313" key="2">
    <source>
        <dbReference type="EMBL" id="KAK0395122.1"/>
    </source>
</evidence>
<dbReference type="InterPro" id="IPR019426">
    <property type="entry name" value="7TM_GPCR_serpentine_rcpt_Srv"/>
</dbReference>
<evidence type="ECO:0000313" key="3">
    <source>
        <dbReference type="Proteomes" id="UP001175271"/>
    </source>
</evidence>
<evidence type="ECO:0008006" key="4">
    <source>
        <dbReference type="Google" id="ProtNLM"/>
    </source>
</evidence>
<reference evidence="2" key="1">
    <citation type="submission" date="2023-06" db="EMBL/GenBank/DDBJ databases">
        <title>Genomic analysis of the entomopathogenic nematode Steinernema hermaphroditum.</title>
        <authorList>
            <person name="Schwarz E.M."/>
            <person name="Heppert J.K."/>
            <person name="Baniya A."/>
            <person name="Schwartz H.T."/>
            <person name="Tan C.-H."/>
            <person name="Antoshechkin I."/>
            <person name="Sternberg P.W."/>
            <person name="Goodrich-Blair H."/>
            <person name="Dillman A.R."/>
        </authorList>
    </citation>
    <scope>NUCLEOTIDE SEQUENCE</scope>
    <source>
        <strain evidence="2">PS9179</strain>
        <tissue evidence="2">Whole animal</tissue>
    </source>
</reference>
<feature type="transmembrane region" description="Helical" evidence="1">
    <location>
        <begin position="61"/>
        <end position="84"/>
    </location>
</feature>
<evidence type="ECO:0000256" key="1">
    <source>
        <dbReference type="SAM" id="Phobius"/>
    </source>
</evidence>
<dbReference type="Gene3D" id="1.20.1070.10">
    <property type="entry name" value="Rhodopsin 7-helix transmembrane proteins"/>
    <property type="match status" value="1"/>
</dbReference>
<feature type="transmembrane region" description="Helical" evidence="1">
    <location>
        <begin position="31"/>
        <end position="52"/>
    </location>
</feature>
<dbReference type="Proteomes" id="UP001175271">
    <property type="component" value="Unassembled WGS sequence"/>
</dbReference>
<keyword evidence="1" id="KW-0812">Transmembrane</keyword>
<protein>
    <recommendedName>
        <fullName evidence="4">G-protein coupled receptors family 1 profile domain-containing protein</fullName>
    </recommendedName>
</protein>
<organism evidence="2 3">
    <name type="scientific">Steinernema hermaphroditum</name>
    <dbReference type="NCBI Taxonomy" id="289476"/>
    <lineage>
        <taxon>Eukaryota</taxon>
        <taxon>Metazoa</taxon>
        <taxon>Ecdysozoa</taxon>
        <taxon>Nematoda</taxon>
        <taxon>Chromadorea</taxon>
        <taxon>Rhabditida</taxon>
        <taxon>Tylenchina</taxon>
        <taxon>Panagrolaimomorpha</taxon>
        <taxon>Strongyloidoidea</taxon>
        <taxon>Steinernematidae</taxon>
        <taxon>Steinernema</taxon>
    </lineage>
</organism>